<reference evidence="3" key="1">
    <citation type="journal article" date="2020" name="Stud. Mycol.">
        <title>101 Dothideomycetes genomes: a test case for predicting lifestyles and emergence of pathogens.</title>
        <authorList>
            <person name="Haridas S."/>
            <person name="Albert R."/>
            <person name="Binder M."/>
            <person name="Bloem J."/>
            <person name="Labutti K."/>
            <person name="Salamov A."/>
            <person name="Andreopoulos B."/>
            <person name="Baker S."/>
            <person name="Barry K."/>
            <person name="Bills G."/>
            <person name="Bluhm B."/>
            <person name="Cannon C."/>
            <person name="Castanera R."/>
            <person name="Culley D."/>
            <person name="Daum C."/>
            <person name="Ezra D."/>
            <person name="Gonzalez J."/>
            <person name="Henrissat B."/>
            <person name="Kuo A."/>
            <person name="Liang C."/>
            <person name="Lipzen A."/>
            <person name="Lutzoni F."/>
            <person name="Magnuson J."/>
            <person name="Mondo S."/>
            <person name="Nolan M."/>
            <person name="Ohm R."/>
            <person name="Pangilinan J."/>
            <person name="Park H.-J."/>
            <person name="Ramirez L."/>
            <person name="Alfaro M."/>
            <person name="Sun H."/>
            <person name="Tritt A."/>
            <person name="Yoshinaga Y."/>
            <person name="Zwiers L.-H."/>
            <person name="Turgeon B."/>
            <person name="Goodwin S."/>
            <person name="Spatafora J."/>
            <person name="Crous P."/>
            <person name="Grigoriev I."/>
        </authorList>
    </citation>
    <scope>NUCLEOTIDE SEQUENCE</scope>
    <source>
        <strain evidence="3">CBS 116435</strain>
    </source>
</reference>
<dbReference type="CDD" id="cd20071">
    <property type="entry name" value="SET_SMYD"/>
    <property type="match status" value="1"/>
</dbReference>
<evidence type="ECO:0000313" key="4">
    <source>
        <dbReference type="Proteomes" id="UP000799441"/>
    </source>
</evidence>
<protein>
    <submittedName>
        <fullName evidence="3">SET domain-containing protein</fullName>
    </submittedName>
</protein>
<feature type="compositionally biased region" description="Basic residues" evidence="1">
    <location>
        <begin position="159"/>
        <end position="170"/>
    </location>
</feature>
<proteinExistence type="predicted"/>
<dbReference type="GO" id="GO:0005634">
    <property type="term" value="C:nucleus"/>
    <property type="evidence" value="ECO:0007669"/>
    <property type="project" value="TreeGrafter"/>
</dbReference>
<dbReference type="AlphaFoldDB" id="A0A9P4QBG6"/>
<dbReference type="InterPro" id="IPR050869">
    <property type="entry name" value="H3K4_H4K5_MeTrfase"/>
</dbReference>
<feature type="region of interest" description="Disordered" evidence="1">
    <location>
        <begin position="144"/>
        <end position="170"/>
    </location>
</feature>
<evidence type="ECO:0000313" key="3">
    <source>
        <dbReference type="EMBL" id="KAF2721744.1"/>
    </source>
</evidence>
<dbReference type="SUPFAM" id="SSF82199">
    <property type="entry name" value="SET domain"/>
    <property type="match status" value="1"/>
</dbReference>
<dbReference type="SMART" id="SM00317">
    <property type="entry name" value="SET"/>
    <property type="match status" value="1"/>
</dbReference>
<dbReference type="EMBL" id="MU003788">
    <property type="protein sequence ID" value="KAF2721744.1"/>
    <property type="molecule type" value="Genomic_DNA"/>
</dbReference>
<evidence type="ECO:0000259" key="2">
    <source>
        <dbReference type="PROSITE" id="PS50280"/>
    </source>
</evidence>
<gene>
    <name evidence="3" type="ORF">K431DRAFT_284667</name>
</gene>
<keyword evidence="4" id="KW-1185">Reference proteome</keyword>
<dbReference type="PROSITE" id="PS50280">
    <property type="entry name" value="SET"/>
    <property type="match status" value="1"/>
</dbReference>
<sequence length="350" mass="39197">MSEPKSEHFKVQAIPGAGRGVVASRSVGKDALLLKSPEPAAHVVFRQYRKEVCAQCFFYDRGRTLPVRDNVVGKVFCSEECRSVWRLEQGESGLVAWTELENYTKANAKAIINVYALESTGDKPSEAVILSTWASAEALLSPNDAQNPASTIHTTNNRPHPRQPAKHKPRHWTRMDPSLFSYLLSGAISNHNHGPSYRELIAPLAKDPQPYKSQAELEVHSETFLYLHAILPSPLKITFTADLCRALIDAGSHNSFGLRSGGEDAEEYMGYALYPSASYFNHSCKPNVSKRRVRREWEFRAARAVEPGEELCITYLGGDERDLSVEDRRSRLAEVWGFTCMCQRCIEEAP</sequence>
<comment type="caution">
    <text evidence="3">The sequence shown here is derived from an EMBL/GenBank/DDBJ whole genome shotgun (WGS) entry which is preliminary data.</text>
</comment>
<dbReference type="PANTHER" id="PTHR12197:SF294">
    <property type="entry name" value="POTENTIAL PROTEIN LYSINE METHYLTRANSFERASE SET6"/>
    <property type="match status" value="1"/>
</dbReference>
<name>A0A9P4QBG6_9PEZI</name>
<accession>A0A9P4QBG6</accession>
<dbReference type="InterPro" id="IPR046341">
    <property type="entry name" value="SET_dom_sf"/>
</dbReference>
<dbReference type="InterPro" id="IPR001214">
    <property type="entry name" value="SET_dom"/>
</dbReference>
<dbReference type="Pfam" id="PF00856">
    <property type="entry name" value="SET"/>
    <property type="match status" value="1"/>
</dbReference>
<dbReference type="Proteomes" id="UP000799441">
    <property type="component" value="Unassembled WGS sequence"/>
</dbReference>
<evidence type="ECO:0000256" key="1">
    <source>
        <dbReference type="SAM" id="MobiDB-lite"/>
    </source>
</evidence>
<dbReference type="OrthoDB" id="1028014at2759"/>
<dbReference type="PANTHER" id="PTHR12197">
    <property type="entry name" value="HISTONE-LYSINE N-METHYLTRANSFERASE SMYD"/>
    <property type="match status" value="1"/>
</dbReference>
<feature type="compositionally biased region" description="Polar residues" evidence="1">
    <location>
        <begin position="144"/>
        <end position="158"/>
    </location>
</feature>
<feature type="domain" description="SET" evidence="2">
    <location>
        <begin position="4"/>
        <end position="316"/>
    </location>
</feature>
<dbReference type="Gene3D" id="2.170.270.10">
    <property type="entry name" value="SET domain"/>
    <property type="match status" value="1"/>
</dbReference>
<organism evidence="3 4">
    <name type="scientific">Polychaeton citri CBS 116435</name>
    <dbReference type="NCBI Taxonomy" id="1314669"/>
    <lineage>
        <taxon>Eukaryota</taxon>
        <taxon>Fungi</taxon>
        <taxon>Dikarya</taxon>
        <taxon>Ascomycota</taxon>
        <taxon>Pezizomycotina</taxon>
        <taxon>Dothideomycetes</taxon>
        <taxon>Dothideomycetidae</taxon>
        <taxon>Capnodiales</taxon>
        <taxon>Capnodiaceae</taxon>
        <taxon>Polychaeton</taxon>
    </lineage>
</organism>